<dbReference type="SMART" id="SM00998">
    <property type="entry name" value="ADSL_C"/>
    <property type="match status" value="1"/>
</dbReference>
<dbReference type="InterPro" id="IPR020557">
    <property type="entry name" value="Fumarate_lyase_CS"/>
</dbReference>
<dbReference type="InterPro" id="IPR008948">
    <property type="entry name" value="L-Aspartase-like"/>
</dbReference>
<dbReference type="PRINTS" id="PR00145">
    <property type="entry name" value="ARGSUCLYASE"/>
</dbReference>
<dbReference type="Pfam" id="PF00206">
    <property type="entry name" value="Lyase_1"/>
    <property type="match status" value="1"/>
</dbReference>
<dbReference type="CDD" id="cd01595">
    <property type="entry name" value="Adenylsuccinate_lyase_like"/>
    <property type="match status" value="1"/>
</dbReference>
<evidence type="ECO:0000256" key="2">
    <source>
        <dbReference type="ARBA" id="ARBA00023239"/>
    </source>
</evidence>
<comment type="function">
    <text evidence="3">Catalyzes two reactions in de novo purine nucleotide biosynthesis. Catalyzes the breakdown of 5-aminoimidazole- (N-succinylocarboxamide) ribotide (SAICAR or 2-[5-amino-1-(5-phospho-beta-D-ribosyl)imidazole-4-carboxamido]succinate) to 5-aminoimidazole-4-carboxamide ribotide (AICAR or 5-amino-1-(5-phospho-beta-D-ribosyl)imidazole-4-carboxamide) and fumarate, and of adenylosuccinate (ADS or N(6)-(1,2-dicarboxyethyl)-AMP) to adenosine monophosphate (AMP) and fumarate.</text>
</comment>
<dbReference type="GO" id="GO:0006188">
    <property type="term" value="P:IMP biosynthetic process"/>
    <property type="evidence" value="ECO:0007669"/>
    <property type="project" value="InterPro"/>
</dbReference>
<dbReference type="EMBL" id="LPWH01000002">
    <property type="protein sequence ID" value="POR05477.1"/>
    <property type="molecule type" value="Genomic_DNA"/>
</dbReference>
<feature type="domain" description="Adenylosuccinate lyase C-terminal" evidence="4">
    <location>
        <begin position="381"/>
        <end position="464"/>
    </location>
</feature>
<dbReference type="PANTHER" id="PTHR43172">
    <property type="entry name" value="ADENYLOSUCCINATE LYASE"/>
    <property type="match status" value="1"/>
</dbReference>
<dbReference type="SUPFAM" id="SSF48557">
    <property type="entry name" value="L-aspartase-like"/>
    <property type="match status" value="1"/>
</dbReference>
<dbReference type="InterPro" id="IPR000362">
    <property type="entry name" value="Fumarate_lyase_fam"/>
</dbReference>
<keyword evidence="6" id="KW-1185">Reference proteome</keyword>
<dbReference type="PANTHER" id="PTHR43172:SF1">
    <property type="entry name" value="ADENYLOSUCCINATE LYASE"/>
    <property type="match status" value="1"/>
</dbReference>
<name>A0A2S4K135_9SPIO</name>
<dbReference type="InterPro" id="IPR019468">
    <property type="entry name" value="AdenyloSucc_lyase_C"/>
</dbReference>
<dbReference type="Gene3D" id="1.20.200.10">
    <property type="entry name" value="Fumarase/aspartase (Central domain)"/>
    <property type="match status" value="1"/>
</dbReference>
<evidence type="ECO:0000259" key="4">
    <source>
        <dbReference type="SMART" id="SM00998"/>
    </source>
</evidence>
<keyword evidence="1" id="KW-0658">Purine biosynthesis</keyword>
<evidence type="ECO:0000313" key="5">
    <source>
        <dbReference type="EMBL" id="POR05477.1"/>
    </source>
</evidence>
<evidence type="ECO:0000313" key="6">
    <source>
        <dbReference type="Proteomes" id="UP000237350"/>
    </source>
</evidence>
<dbReference type="InterPro" id="IPR022761">
    <property type="entry name" value="Fumarate_lyase_N"/>
</dbReference>
<dbReference type="GO" id="GO:0004018">
    <property type="term" value="F:N6-(1,2-dicarboxyethyl)AMP AMP-lyase (fumarate-forming) activity"/>
    <property type="evidence" value="ECO:0007669"/>
    <property type="project" value="InterPro"/>
</dbReference>
<dbReference type="Proteomes" id="UP000237350">
    <property type="component" value="Unassembled WGS sequence"/>
</dbReference>
<dbReference type="GO" id="GO:0005829">
    <property type="term" value="C:cytosol"/>
    <property type="evidence" value="ECO:0007669"/>
    <property type="project" value="TreeGrafter"/>
</dbReference>
<proteinExistence type="predicted"/>
<dbReference type="GO" id="GO:0070626">
    <property type="term" value="F:(S)-2-(5-amino-1-(5-phospho-D-ribosyl)imidazole-4-carboxamido) succinate lyase (fumarate-forming) activity"/>
    <property type="evidence" value="ECO:0007669"/>
    <property type="project" value="TreeGrafter"/>
</dbReference>
<evidence type="ECO:0000256" key="3">
    <source>
        <dbReference type="ARBA" id="ARBA00025012"/>
    </source>
</evidence>
<protein>
    <submittedName>
        <fullName evidence="5">Adenylosuccinate lyase</fullName>
    </submittedName>
</protein>
<dbReference type="PRINTS" id="PR00149">
    <property type="entry name" value="FUMRATELYASE"/>
</dbReference>
<dbReference type="AlphaFoldDB" id="A0A2S4K135"/>
<gene>
    <name evidence="5" type="ORF">AU468_00970</name>
</gene>
<dbReference type="RefSeq" id="WP_018525468.1">
    <property type="nucleotide sequence ID" value="NZ_LPWH01000002.1"/>
</dbReference>
<dbReference type="Gene3D" id="1.10.275.10">
    <property type="entry name" value="Fumarase/aspartase (N-terminal domain)"/>
    <property type="match status" value="1"/>
</dbReference>
<sequence length="480" mass="53541">MQSENRFRNLSPLDHRYYLANQALFDRLADILSEEASVAQCVQVEAVLLRHLVSHVLRDDPRREEYLEKIQDLPGRVSAGEVYREEETTRHNVRAIVNVIQRHVPQEVQHLVHLGATSVDILDTAAAIRYREATQQVVVPLLLDLQELLIQLAENEAETVSIGRTHGQYAVPITLGFALAEYVSRLGDSIARIAGAAGELRGKLAGAVGAYNATSVLHPDPEELERQVLADLGLKPGEHATQIVSPEPLLRLLLEMNTAFGVVANLADDLRHLQRSEIGEFSEYFARGQVGSSTMPHKRNPWNAEHVKSLWKAFSPRAMTWFMDQISEHQRDLSNSASGRFVVEYVAGFVAALERMRSIIERLRVDRGGIERNLREGARRVIAEPLYILLAAGGVADAHEQVRRLTLAADEGQGELLELARADEEVWTVVSATYRRLTGGDPEEFFADPSRYTGRAAARTRQICATHRERVAGLRAETPS</sequence>
<dbReference type="GO" id="GO:0044208">
    <property type="term" value="P:'de novo' AMP biosynthetic process"/>
    <property type="evidence" value="ECO:0007669"/>
    <property type="project" value="TreeGrafter"/>
</dbReference>
<keyword evidence="2 5" id="KW-0456">Lyase</keyword>
<accession>A0A2S4K135</accession>
<reference evidence="6" key="1">
    <citation type="submission" date="2015-12" db="EMBL/GenBank/DDBJ databases">
        <authorList>
            <person name="Lodha T.D."/>
            <person name="Chintalapati S."/>
            <person name="Chintalapati V.R."/>
            <person name="Sravanthi T."/>
        </authorList>
    </citation>
    <scope>NUCLEOTIDE SEQUENCE [LARGE SCALE GENOMIC DNA]</scope>
    <source>
        <strain evidence="6">JC133</strain>
    </source>
</reference>
<organism evidence="5 6">
    <name type="scientific">Alkalispirochaeta sphaeroplastigenens</name>
    <dbReference type="NCBI Taxonomy" id="1187066"/>
    <lineage>
        <taxon>Bacteria</taxon>
        <taxon>Pseudomonadati</taxon>
        <taxon>Spirochaetota</taxon>
        <taxon>Spirochaetia</taxon>
        <taxon>Spirochaetales</taxon>
        <taxon>Spirochaetaceae</taxon>
        <taxon>Alkalispirochaeta</taxon>
    </lineage>
</organism>
<dbReference type="InterPro" id="IPR013539">
    <property type="entry name" value="PurB_C"/>
</dbReference>
<dbReference type="InterPro" id="IPR024083">
    <property type="entry name" value="Fumarase/histidase_N"/>
</dbReference>
<dbReference type="Pfam" id="PF08328">
    <property type="entry name" value="ASL_C"/>
    <property type="match status" value="1"/>
</dbReference>
<evidence type="ECO:0000256" key="1">
    <source>
        <dbReference type="ARBA" id="ARBA00022755"/>
    </source>
</evidence>
<comment type="caution">
    <text evidence="5">The sequence shown here is derived from an EMBL/GenBank/DDBJ whole genome shotgun (WGS) entry which is preliminary data.</text>
</comment>
<dbReference type="OrthoDB" id="9768878at2"/>
<dbReference type="PROSITE" id="PS00163">
    <property type="entry name" value="FUMARATE_LYASES"/>
    <property type="match status" value="1"/>
</dbReference>